<keyword evidence="2" id="KW-0812">Transmembrane</keyword>
<dbReference type="AlphaFoldDB" id="A0A0S2IDJ5"/>
<feature type="transmembrane region" description="Helical" evidence="2">
    <location>
        <begin position="31"/>
        <end position="54"/>
    </location>
</feature>
<feature type="domain" description="Homing endonuclease LAGLIDADG" evidence="3">
    <location>
        <begin position="173"/>
        <end position="291"/>
    </location>
</feature>
<organism evidence="4">
    <name type="scientific">Stephanosphaera pluvialis</name>
    <dbReference type="NCBI Taxonomy" id="51712"/>
    <lineage>
        <taxon>Eukaryota</taxon>
        <taxon>Viridiplantae</taxon>
        <taxon>Chlorophyta</taxon>
        <taxon>core chlorophytes</taxon>
        <taxon>Chlorophyceae</taxon>
        <taxon>CS clade</taxon>
        <taxon>Chlamydomonadales</taxon>
        <taxon>Haematococcaceae</taxon>
        <taxon>Stephanosphaera</taxon>
    </lineage>
</organism>
<keyword evidence="4" id="KW-0540">Nuclease</keyword>
<geneLocation type="chloroplast" evidence="4"/>
<protein>
    <submittedName>
        <fullName evidence="4">Putative LAGLIDADG homing endonuclease</fullName>
    </submittedName>
</protein>
<keyword evidence="4" id="KW-0934">Plastid</keyword>
<keyword evidence="2" id="KW-1133">Transmembrane helix</keyword>
<dbReference type="GO" id="GO:0005739">
    <property type="term" value="C:mitochondrion"/>
    <property type="evidence" value="ECO:0007669"/>
    <property type="project" value="UniProtKB-ARBA"/>
</dbReference>
<feature type="domain" description="Homing endonuclease LAGLIDADG" evidence="3">
    <location>
        <begin position="319"/>
        <end position="429"/>
    </location>
</feature>
<keyword evidence="4" id="KW-0255">Endonuclease</keyword>
<evidence type="ECO:0000256" key="2">
    <source>
        <dbReference type="SAM" id="Phobius"/>
    </source>
</evidence>
<feature type="compositionally biased region" description="Low complexity" evidence="1">
    <location>
        <begin position="102"/>
        <end position="114"/>
    </location>
</feature>
<dbReference type="SUPFAM" id="SSF55608">
    <property type="entry name" value="Homing endonucleases"/>
    <property type="match status" value="2"/>
</dbReference>
<dbReference type="PANTHER" id="PTHR36181:SF2">
    <property type="entry name" value="INTRON-ENCODED ENDONUCLEASE AI3-RELATED"/>
    <property type="match status" value="1"/>
</dbReference>
<dbReference type="EMBL" id="KT625321">
    <property type="protein sequence ID" value="ALO21630.1"/>
    <property type="molecule type" value="Genomic_DNA"/>
</dbReference>
<sequence length="498" mass="56920">MLDQVKLRYMLEQSACLFFKHQHASPYLNQVFPFCKFFLIVFTLFICKIFGWLLHQKVIKSTVFYVNSTILSWLGIRKNLVNRTNQQETPHLSFSHSPAPSPSAATPSPSPTSAGEAQSQGKESEKTYLTCGGSSETTREAVSGNLRKFDFSDYEKHKPAHVKKLDINFLTWLVGFIEGDGSFWSSVLKETELPVGKETSRTSLVETIEKQSTLQKNLRRGYFEITQSIENVKLICMIRTQLGFGQVQTFEKGGFKYCRWCTSKRENIILLLNLLNGNLILEKRKIQFQQIHAELNLAWGLNMQLKSGNKQVSLDNAWLSGFSDADGGFYTNVGLNFRLTKRPAGGYYTKFLCKYYITQDGELAFLNHLAALVNCTTKISKLTNGKTKKLYNRLEIMHPSCILILIKYFSKYPLKGVRKIDCVRWARVYGYNQQQSVISDKAAAKLARLVNSLSEINCLPCLEQYTDPVKFSNEEIEIFNQAPFNQRSPYYQKKSKKA</sequence>
<evidence type="ECO:0000259" key="3">
    <source>
        <dbReference type="Pfam" id="PF00961"/>
    </source>
</evidence>
<dbReference type="Pfam" id="PF00961">
    <property type="entry name" value="LAGLIDADG_1"/>
    <property type="match status" value="2"/>
</dbReference>
<dbReference type="GO" id="GO:0004519">
    <property type="term" value="F:endonuclease activity"/>
    <property type="evidence" value="ECO:0007669"/>
    <property type="project" value="UniProtKB-KW"/>
</dbReference>
<dbReference type="InterPro" id="IPR027434">
    <property type="entry name" value="Homing_endonucl"/>
</dbReference>
<gene>
    <name evidence="4" type="primary">orf498</name>
</gene>
<proteinExistence type="predicted"/>
<keyword evidence="2" id="KW-0472">Membrane</keyword>
<feature type="region of interest" description="Disordered" evidence="1">
    <location>
        <begin position="87"/>
        <end position="139"/>
    </location>
</feature>
<keyword evidence="4" id="KW-0378">Hydrolase</keyword>
<dbReference type="InterPro" id="IPR051289">
    <property type="entry name" value="LAGLIDADG_Endonuclease"/>
</dbReference>
<evidence type="ECO:0000313" key="4">
    <source>
        <dbReference type="EMBL" id="ALO21630.1"/>
    </source>
</evidence>
<name>A0A0S2IDJ5_9CHLO</name>
<dbReference type="InterPro" id="IPR004860">
    <property type="entry name" value="LAGLIDADG_dom"/>
</dbReference>
<keyword evidence="4" id="KW-0150">Chloroplast</keyword>
<evidence type="ECO:0000256" key="1">
    <source>
        <dbReference type="SAM" id="MobiDB-lite"/>
    </source>
</evidence>
<accession>A0A0S2IDJ5</accession>
<dbReference type="PANTHER" id="PTHR36181">
    <property type="entry name" value="INTRON-ENCODED ENDONUCLEASE AI3-RELATED"/>
    <property type="match status" value="1"/>
</dbReference>
<reference evidence="4" key="1">
    <citation type="journal article" date="2015" name="BMC Evol. Biol.">
        <title>Chloroplast phylogenomic analysis of chlorophyte green algae identifies a novel lineage sister to the Sphaeropleales (Chlorophyceae).</title>
        <authorList>
            <person name="Lemieux C."/>
            <person name="Vincent A.T."/>
            <person name="Labarre A."/>
            <person name="Otis C."/>
            <person name="Turmel M."/>
        </authorList>
    </citation>
    <scope>NUCLEOTIDE SEQUENCE</scope>
</reference>
<dbReference type="Gene3D" id="3.10.28.10">
    <property type="entry name" value="Homing endonucleases"/>
    <property type="match status" value="2"/>
</dbReference>
<feature type="compositionally biased region" description="Polar residues" evidence="1">
    <location>
        <begin position="87"/>
        <end position="96"/>
    </location>
</feature>